<dbReference type="InterPro" id="IPR038765">
    <property type="entry name" value="Papain-like_cys_pep_sf"/>
</dbReference>
<feature type="transmembrane region" description="Helical" evidence="1">
    <location>
        <begin position="169"/>
        <end position="188"/>
    </location>
</feature>
<feature type="transmembrane region" description="Helical" evidence="1">
    <location>
        <begin position="20"/>
        <end position="52"/>
    </location>
</feature>
<dbReference type="PANTHER" id="PTHR42736:SF1">
    <property type="entry name" value="PROTEIN-GLUTAMINE GAMMA-GLUTAMYLTRANSFERASE"/>
    <property type="match status" value="1"/>
</dbReference>
<feature type="domain" description="Transglutaminase-like" evidence="2">
    <location>
        <begin position="401"/>
        <end position="472"/>
    </location>
</feature>
<evidence type="ECO:0000313" key="4">
    <source>
        <dbReference type="Proteomes" id="UP000643403"/>
    </source>
</evidence>
<feature type="transmembrane region" description="Helical" evidence="1">
    <location>
        <begin position="59"/>
        <end position="78"/>
    </location>
</feature>
<dbReference type="InterPro" id="IPR052901">
    <property type="entry name" value="Bact_TGase-like"/>
</dbReference>
<dbReference type="PANTHER" id="PTHR42736">
    <property type="entry name" value="PROTEIN-GLUTAMINE GAMMA-GLUTAMYLTRANSFERASE"/>
    <property type="match status" value="1"/>
</dbReference>
<dbReference type="InterPro" id="IPR021878">
    <property type="entry name" value="TgpA_N"/>
</dbReference>
<reference evidence="4" key="1">
    <citation type="journal article" date="2019" name="Int. J. Syst. Evol. Microbiol.">
        <title>The Global Catalogue of Microorganisms (GCM) 10K type strain sequencing project: providing services to taxonomists for standard genome sequencing and annotation.</title>
        <authorList>
            <consortium name="The Broad Institute Genomics Platform"/>
            <consortium name="The Broad Institute Genome Sequencing Center for Infectious Disease"/>
            <person name="Wu L."/>
            <person name="Ma J."/>
        </authorList>
    </citation>
    <scope>NUCLEOTIDE SEQUENCE [LARGE SCALE GENOMIC DNA]</scope>
    <source>
        <strain evidence="4">KCTC 22558</strain>
    </source>
</reference>
<keyword evidence="1" id="KW-1133">Transmembrane helix</keyword>
<protein>
    <submittedName>
        <fullName evidence="3">Membrane protein</fullName>
    </submittedName>
</protein>
<sequence length="649" mass="71897">MADVATPPLDAGSRRWTMLFAALCLAPLLLQLPGATAIAIGATAIVIAALTWRRPLSNLVRGVLAIAIVGAVIAQFGFQFGRDTGCALLGAMLAIKPAETTTLRDARSLIGFGLFAPFSTFLLDQGPWTLALGLTAALLGLGALHRLAMLEGEIDAPGVLPPMRSAMRLVLFGLPLALAIFWLFPRIATPLWGVPERAAAKVGLSDTMSPGDWVDLLADDSVAIRARFQGPTPPKQAMYWRGPVLWDFDGRTWTRGRSLDAFAADRAVAGDTRWTYTIEVEPTDRRQLVALDLPLEAPEGAYMTGDHSLRTGRPLASLTRWRMTSAPPVRFQTTLSEPMRRRALAVPAGYDRRTVALGRELRARFEDDEAIVRYALDWIRRDFAYSISAPPLDRDSIDDFLFRTRVGYCEHFASGFTVLMRSAGVPTRVVTGYVGGEWNRLGGYWMIRRMDAHAWTEIWLRGRGWVRVDPTAAVAPENIYDTLDDRLPTGGGLFETLQGPRGIGQVGDWLRQNWNDLVLGFNADRQQRMFGPLGFERLDPMQLAAMFGVAASLALGLMVWLSLRAPREQDPLLRAWHRLGRRYERLGLGRAPYEPSTAWAERIAKTRGEKGRELLDLTARFTRARYAAAVADESSARRLARDLRAHRPS</sequence>
<dbReference type="Pfam" id="PF01841">
    <property type="entry name" value="Transglut_core"/>
    <property type="match status" value="1"/>
</dbReference>
<accession>A0ABQ3C1I7</accession>
<organism evidence="3 4">
    <name type="scientific">Cognatilysobacter xinjiangensis</name>
    <dbReference type="NCBI Taxonomy" id="546892"/>
    <lineage>
        <taxon>Bacteria</taxon>
        <taxon>Pseudomonadati</taxon>
        <taxon>Pseudomonadota</taxon>
        <taxon>Gammaproteobacteria</taxon>
        <taxon>Lysobacterales</taxon>
        <taxon>Lysobacteraceae</taxon>
        <taxon>Cognatilysobacter</taxon>
    </lineage>
</organism>
<dbReference type="Proteomes" id="UP000643403">
    <property type="component" value="Unassembled WGS sequence"/>
</dbReference>
<dbReference type="EMBL" id="BMXY01000001">
    <property type="protein sequence ID" value="GGZ61636.1"/>
    <property type="molecule type" value="Genomic_DNA"/>
</dbReference>
<dbReference type="InterPro" id="IPR002931">
    <property type="entry name" value="Transglutaminase-like"/>
</dbReference>
<feature type="transmembrane region" description="Helical" evidence="1">
    <location>
        <begin position="543"/>
        <end position="563"/>
    </location>
</feature>
<dbReference type="SMART" id="SM00460">
    <property type="entry name" value="TGc"/>
    <property type="match status" value="1"/>
</dbReference>
<dbReference type="RefSeq" id="WP_189448278.1">
    <property type="nucleotide sequence ID" value="NZ_BMXY01000001.1"/>
</dbReference>
<gene>
    <name evidence="3" type="ORF">GCM10008101_14700</name>
</gene>
<evidence type="ECO:0000259" key="2">
    <source>
        <dbReference type="SMART" id="SM00460"/>
    </source>
</evidence>
<proteinExistence type="predicted"/>
<evidence type="ECO:0000256" key="1">
    <source>
        <dbReference type="SAM" id="Phobius"/>
    </source>
</evidence>
<dbReference type="Gene3D" id="3.10.620.30">
    <property type="match status" value="1"/>
</dbReference>
<dbReference type="SUPFAM" id="SSF54001">
    <property type="entry name" value="Cysteine proteinases"/>
    <property type="match status" value="1"/>
</dbReference>
<keyword evidence="1" id="KW-0472">Membrane</keyword>
<evidence type="ECO:0000313" key="3">
    <source>
        <dbReference type="EMBL" id="GGZ61636.1"/>
    </source>
</evidence>
<name>A0ABQ3C1I7_9GAMM</name>
<dbReference type="Pfam" id="PF11992">
    <property type="entry name" value="TgpA_N"/>
    <property type="match status" value="1"/>
</dbReference>
<feature type="transmembrane region" description="Helical" evidence="1">
    <location>
        <begin position="128"/>
        <end position="148"/>
    </location>
</feature>
<keyword evidence="1" id="KW-0812">Transmembrane</keyword>
<comment type="caution">
    <text evidence="3">The sequence shown here is derived from an EMBL/GenBank/DDBJ whole genome shotgun (WGS) entry which is preliminary data.</text>
</comment>
<keyword evidence="4" id="KW-1185">Reference proteome</keyword>